<comment type="caution">
    <text evidence="21">Lacks conserved residue(s) required for the propagation of feature annotation.</text>
</comment>
<dbReference type="InterPro" id="IPR056179">
    <property type="entry name" value="DHQS_C"/>
</dbReference>
<feature type="binding site" evidence="20">
    <location>
        <position position="80"/>
    </location>
    <ligand>
        <name>substrate</name>
    </ligand>
</feature>
<dbReference type="Pfam" id="PF01202">
    <property type="entry name" value="SKI"/>
    <property type="match status" value="1"/>
</dbReference>
<dbReference type="GO" id="GO:0005524">
    <property type="term" value="F:ATP binding"/>
    <property type="evidence" value="ECO:0007669"/>
    <property type="project" value="UniProtKB-UniRule"/>
</dbReference>
<keyword evidence="8 21" id="KW-0028">Amino-acid biosynthesis</keyword>
<comment type="caution">
    <text evidence="24">The sequence shown here is derived from an EMBL/GenBank/DDBJ whole genome shotgun (WGS) entry which is preliminary data.</text>
</comment>
<dbReference type="InterPro" id="IPR030960">
    <property type="entry name" value="DHQS/DOIS_N"/>
</dbReference>
<dbReference type="GO" id="GO:0009073">
    <property type="term" value="P:aromatic amino acid family biosynthetic process"/>
    <property type="evidence" value="ECO:0007669"/>
    <property type="project" value="UniProtKB-KW"/>
</dbReference>
<dbReference type="GO" id="GO:0009423">
    <property type="term" value="P:chorismate biosynthetic process"/>
    <property type="evidence" value="ECO:0007669"/>
    <property type="project" value="UniProtKB-UniRule"/>
</dbReference>
<keyword evidence="25" id="KW-1185">Reference proteome</keyword>
<evidence type="ECO:0000256" key="20">
    <source>
        <dbReference type="HAMAP-Rule" id="MF_00109"/>
    </source>
</evidence>
<evidence type="ECO:0000256" key="7">
    <source>
        <dbReference type="ARBA" id="ARBA00022490"/>
    </source>
</evidence>
<evidence type="ECO:0000256" key="14">
    <source>
        <dbReference type="ARBA" id="ARBA00023027"/>
    </source>
</evidence>
<dbReference type="InterPro" id="IPR000623">
    <property type="entry name" value="Shikimate_kinase/TSH1"/>
</dbReference>
<dbReference type="GO" id="GO:0003856">
    <property type="term" value="F:3-dehydroquinate synthase activity"/>
    <property type="evidence" value="ECO:0007669"/>
    <property type="project" value="UniProtKB-UniRule"/>
</dbReference>
<feature type="domain" description="3-dehydroquinate synthase N-terminal" evidence="22">
    <location>
        <begin position="272"/>
        <end position="384"/>
    </location>
</feature>
<keyword evidence="11 21" id="KW-0547">Nucleotide-binding</keyword>
<dbReference type="HAMAP" id="MF_00109">
    <property type="entry name" value="Shikimate_kinase"/>
    <property type="match status" value="1"/>
</dbReference>
<keyword evidence="16 21" id="KW-0456">Lyase</keyword>
<sequence>MNAILQTSNTVAAVPHDGVSVPFGRPIFLVGMMGAGKTTIGRGLARELGYAFVDLDHALEARCGVRIPVIFDIEGEAGFRQRESRLLAEYMHQQGVVVATGGGIVTVEDNRKLLREHGIVIYLQAELDELVRRTARDRNRPLLATANPRQTLHELMQRREPLYHEVAGLRLETGTAPVATLVRKLIRMLHTAPDKHSSTAQPHTGIMNIVNVDTPGGQYPIRIAPGRLDALARAVPEDATAVALVTNPTVAAHYGARVRASLEASGHRVVQLELPDGEAHKNWQTLNLIFDLLLAEKFDRRAVLVALGGGVIGDMVGFAAATYMRGIRFIQVPTTLLAQVDSSVGGKTAVNHPLGKNMIGAFYQPIAVEVDTDVLRTLPAREISAGLAEVIKYGMILDADFFEWCERNVAALRALDPEALRWAITRSCELKAYVVSQDERESGLRAILNLGHTFGHAIEAGLGYGQWLHGEAVGCGMVQAAELSARVCGLPRESVDRIRALVEAIGCPVTAPDLGDERWFDLMRVDKKAEAGEIRFVLLPSIGEAVRCAAPDEAVRDVLAATVA</sequence>
<feature type="binding site" evidence="20">
    <location>
        <position position="102"/>
    </location>
    <ligand>
        <name>substrate</name>
    </ligand>
</feature>
<keyword evidence="13 20" id="KW-0067">ATP-binding</keyword>
<dbReference type="HAMAP" id="MF_00110">
    <property type="entry name" value="DHQ_synthase"/>
    <property type="match status" value="1"/>
</dbReference>
<dbReference type="InterPro" id="IPR050071">
    <property type="entry name" value="Dehydroquinate_synthase"/>
</dbReference>
<evidence type="ECO:0000256" key="19">
    <source>
        <dbReference type="ARBA" id="ARBA00048567"/>
    </source>
</evidence>
<evidence type="ECO:0000256" key="9">
    <source>
        <dbReference type="ARBA" id="ARBA00022679"/>
    </source>
</evidence>
<dbReference type="InterPro" id="IPR027417">
    <property type="entry name" value="P-loop_NTPase"/>
</dbReference>
<proteinExistence type="inferred from homology"/>
<comment type="catalytic activity">
    <reaction evidence="1 21">
        <text>7-phospho-2-dehydro-3-deoxy-D-arabino-heptonate = 3-dehydroquinate + phosphate</text>
        <dbReference type="Rhea" id="RHEA:21968"/>
        <dbReference type="ChEBI" id="CHEBI:32364"/>
        <dbReference type="ChEBI" id="CHEBI:43474"/>
        <dbReference type="ChEBI" id="CHEBI:58394"/>
        <dbReference type="EC" id="4.2.3.4"/>
    </reaction>
</comment>
<dbReference type="InterPro" id="IPR016037">
    <property type="entry name" value="DHQ_synth_AroB"/>
</dbReference>
<evidence type="ECO:0000256" key="2">
    <source>
        <dbReference type="ARBA" id="ARBA00001911"/>
    </source>
</evidence>
<dbReference type="UniPathway" id="UPA00053">
    <property type="reaction ID" value="UER00085"/>
</dbReference>
<evidence type="ECO:0000313" key="25">
    <source>
        <dbReference type="Proteomes" id="UP000245212"/>
    </source>
</evidence>
<dbReference type="EC" id="2.7.1.71" evidence="20"/>
<evidence type="ECO:0000256" key="15">
    <source>
        <dbReference type="ARBA" id="ARBA00023141"/>
    </source>
</evidence>
<keyword evidence="12 20" id="KW-0418">Kinase</keyword>
<feature type="binding site" evidence="21">
    <location>
        <position position="347"/>
    </location>
    <ligand>
        <name>NAD(+)</name>
        <dbReference type="ChEBI" id="CHEBI:57540"/>
    </ligand>
</feature>
<evidence type="ECO:0000256" key="16">
    <source>
        <dbReference type="ARBA" id="ARBA00023239"/>
    </source>
</evidence>
<evidence type="ECO:0000256" key="1">
    <source>
        <dbReference type="ARBA" id="ARBA00001393"/>
    </source>
</evidence>
<dbReference type="EMBL" id="QETA01000006">
    <property type="protein sequence ID" value="PWF21809.1"/>
    <property type="molecule type" value="Genomic_DNA"/>
</dbReference>
<dbReference type="Proteomes" id="UP000245212">
    <property type="component" value="Unassembled WGS sequence"/>
</dbReference>
<keyword evidence="15 21" id="KW-0057">Aromatic amino acid biosynthesis</keyword>
<feature type="binding site" evidence="21">
    <location>
        <position position="389"/>
    </location>
    <ligand>
        <name>Zn(2+)</name>
        <dbReference type="ChEBI" id="CHEBI:29105"/>
    </ligand>
</feature>
<dbReference type="PANTHER" id="PTHR43622:SF7">
    <property type="entry name" value="3-DEHYDROQUINATE SYNTHASE, CHLOROPLASTIC"/>
    <property type="match status" value="1"/>
</dbReference>
<keyword evidence="17" id="KW-0511">Multifunctional enzyme</keyword>
<comment type="cofactor">
    <cofactor evidence="2 21">
        <name>NAD(+)</name>
        <dbReference type="ChEBI" id="CHEBI:57540"/>
    </cofactor>
</comment>
<dbReference type="SUPFAM" id="SSF56796">
    <property type="entry name" value="Dehydroquinate synthase-like"/>
    <property type="match status" value="1"/>
</dbReference>
<comment type="subcellular location">
    <subcellularLocation>
        <location evidence="21">Cytoplasm</location>
    </subcellularLocation>
</comment>
<keyword evidence="18 21" id="KW-0170">Cobalt</keyword>
<feature type="binding site" evidence="21">
    <location>
        <position position="469"/>
    </location>
    <ligand>
        <name>Zn(2+)</name>
        <dbReference type="ChEBI" id="CHEBI:29105"/>
    </ligand>
</feature>
<feature type="binding site" evidence="21">
    <location>
        <position position="356"/>
    </location>
    <ligand>
        <name>NAD(+)</name>
        <dbReference type="ChEBI" id="CHEBI:57540"/>
    </ligand>
</feature>
<comment type="function">
    <text evidence="3 21">Catalyzes the conversion of 3-deoxy-D-arabino-heptulosonate 7-phosphate (DAHP) to dehydroquinate (DHQ).</text>
</comment>
<keyword evidence="9 20" id="KW-0808">Transferase</keyword>
<keyword evidence="21" id="KW-0862">Zinc</keyword>
<keyword evidence="20" id="KW-0460">Magnesium</keyword>
<evidence type="ECO:0000256" key="21">
    <source>
        <dbReference type="HAMAP-Rule" id="MF_00110"/>
    </source>
</evidence>
<comment type="similarity">
    <text evidence="6 21">Belongs to the sugar phosphate cyclases superfamily. Dehydroquinate synthase family.</text>
</comment>
<dbReference type="EC" id="4.2.3.4" evidence="21"/>
<dbReference type="CDD" id="cd08195">
    <property type="entry name" value="DHQS"/>
    <property type="match status" value="1"/>
</dbReference>
<dbReference type="Gene3D" id="3.40.50.1970">
    <property type="match status" value="1"/>
</dbReference>
<feature type="binding site" evidence="20">
    <location>
        <position position="38"/>
    </location>
    <ligand>
        <name>Mg(2+)</name>
        <dbReference type="ChEBI" id="CHEBI:18420"/>
    </ligand>
</feature>
<evidence type="ECO:0000259" key="22">
    <source>
        <dbReference type="Pfam" id="PF01761"/>
    </source>
</evidence>
<comment type="subunit">
    <text evidence="20">Monomer.</text>
</comment>
<name>A0A2V1JYX2_9BURK</name>
<comment type="cofactor">
    <cofactor evidence="20">
        <name>Mg(2+)</name>
        <dbReference type="ChEBI" id="CHEBI:18420"/>
    </cofactor>
    <text evidence="20">Binds 1 Mg(2+) ion per subunit.</text>
</comment>
<feature type="binding site" evidence="20">
    <location>
        <position position="140"/>
    </location>
    <ligand>
        <name>ATP</name>
        <dbReference type="ChEBI" id="CHEBI:30616"/>
    </ligand>
</feature>
<feature type="domain" description="3-dehydroquinate synthase C-terminal" evidence="23">
    <location>
        <begin position="386"/>
        <end position="529"/>
    </location>
</feature>
<dbReference type="GO" id="GO:0008652">
    <property type="term" value="P:amino acid biosynthetic process"/>
    <property type="evidence" value="ECO:0007669"/>
    <property type="project" value="UniProtKB-KW"/>
</dbReference>
<feature type="binding site" evidence="20">
    <location>
        <position position="56"/>
    </location>
    <ligand>
        <name>substrate</name>
    </ligand>
</feature>
<accession>A0A2V1JYX2</accession>
<dbReference type="CDD" id="cd00464">
    <property type="entry name" value="SK"/>
    <property type="match status" value="1"/>
</dbReference>
<evidence type="ECO:0000256" key="12">
    <source>
        <dbReference type="ARBA" id="ARBA00022777"/>
    </source>
</evidence>
<keyword evidence="10 21" id="KW-0479">Metal-binding</keyword>
<comment type="catalytic activity">
    <reaction evidence="19 20">
        <text>shikimate + ATP = 3-phosphoshikimate + ADP + H(+)</text>
        <dbReference type="Rhea" id="RHEA:13121"/>
        <dbReference type="ChEBI" id="CHEBI:15378"/>
        <dbReference type="ChEBI" id="CHEBI:30616"/>
        <dbReference type="ChEBI" id="CHEBI:36208"/>
        <dbReference type="ChEBI" id="CHEBI:145989"/>
        <dbReference type="ChEBI" id="CHEBI:456216"/>
        <dbReference type="EC" id="2.7.1.71"/>
    </reaction>
</comment>
<dbReference type="PRINTS" id="PR01100">
    <property type="entry name" value="SHIKIMTKNASE"/>
</dbReference>
<evidence type="ECO:0000256" key="11">
    <source>
        <dbReference type="ARBA" id="ARBA00022741"/>
    </source>
</evidence>
<evidence type="ECO:0000259" key="23">
    <source>
        <dbReference type="Pfam" id="PF24621"/>
    </source>
</evidence>
<dbReference type="PROSITE" id="PS01128">
    <property type="entry name" value="SHIKIMATE_KINASE"/>
    <property type="match status" value="1"/>
</dbReference>
<comment type="pathway">
    <text evidence="4 21">Metabolic intermediate biosynthesis; chorismate biosynthesis; chorismate from D-erythrose 4-phosphate and phosphoenolpyruvate: step 2/7.</text>
</comment>
<evidence type="ECO:0000256" key="18">
    <source>
        <dbReference type="ARBA" id="ARBA00023285"/>
    </source>
</evidence>
<evidence type="ECO:0000256" key="6">
    <source>
        <dbReference type="ARBA" id="ARBA00005412"/>
    </source>
</evidence>
<reference evidence="25" key="1">
    <citation type="submission" date="2018-05" db="EMBL/GenBank/DDBJ databases">
        <authorList>
            <person name="Li Y."/>
        </authorList>
    </citation>
    <scope>NUCLEOTIDE SEQUENCE [LARGE SCALE GENOMIC DNA]</scope>
    <source>
        <strain evidence="25">3d-2-2</strain>
    </source>
</reference>
<dbReference type="GO" id="GO:0004765">
    <property type="term" value="F:shikimate kinase activity"/>
    <property type="evidence" value="ECO:0007669"/>
    <property type="project" value="UniProtKB-UniRule"/>
</dbReference>
<keyword evidence="14 21" id="KW-0520">NAD</keyword>
<dbReference type="Gene3D" id="1.20.1090.10">
    <property type="entry name" value="Dehydroquinate synthase-like - alpha domain"/>
    <property type="match status" value="1"/>
</dbReference>
<dbReference type="GO" id="GO:0000287">
    <property type="term" value="F:magnesium ion binding"/>
    <property type="evidence" value="ECO:0007669"/>
    <property type="project" value="UniProtKB-UniRule"/>
</dbReference>
<feature type="binding site" evidence="21">
    <location>
        <begin position="276"/>
        <end position="281"/>
    </location>
    <ligand>
        <name>NAD(+)</name>
        <dbReference type="ChEBI" id="CHEBI:57540"/>
    </ligand>
</feature>
<evidence type="ECO:0000256" key="10">
    <source>
        <dbReference type="ARBA" id="ARBA00022723"/>
    </source>
</evidence>
<organism evidence="24 25">
    <name type="scientific">Corticimicrobacter populi</name>
    <dbReference type="NCBI Taxonomy" id="2175229"/>
    <lineage>
        <taxon>Bacteria</taxon>
        <taxon>Pseudomonadati</taxon>
        <taxon>Pseudomonadota</taxon>
        <taxon>Betaproteobacteria</taxon>
        <taxon>Burkholderiales</taxon>
        <taxon>Alcaligenaceae</taxon>
        <taxon>Corticimicrobacter</taxon>
    </lineage>
</organism>
<dbReference type="NCBIfam" id="TIGR01357">
    <property type="entry name" value="aroB"/>
    <property type="match status" value="1"/>
</dbReference>
<feature type="binding site" evidence="20">
    <location>
        <position position="159"/>
    </location>
    <ligand>
        <name>substrate</name>
    </ligand>
</feature>
<keyword evidence="7 21" id="KW-0963">Cytoplasm</keyword>
<evidence type="ECO:0000256" key="5">
    <source>
        <dbReference type="ARBA" id="ARBA00004842"/>
    </source>
</evidence>
<evidence type="ECO:0000256" key="3">
    <source>
        <dbReference type="ARBA" id="ARBA00003485"/>
    </source>
</evidence>
<comment type="similarity">
    <text evidence="20">Belongs to the shikimate kinase family.</text>
</comment>
<protein>
    <recommendedName>
        <fullName evidence="20 21">Multifunctional fusion protein</fullName>
    </recommendedName>
    <domain>
        <recommendedName>
            <fullName evidence="20">Shikimate kinase</fullName>
            <shortName evidence="20">SK</shortName>
            <ecNumber evidence="20">2.7.1.71</ecNumber>
        </recommendedName>
    </domain>
    <domain>
        <recommendedName>
            <fullName evidence="21">3-dehydroquinate synthase</fullName>
            <shortName evidence="21">DHQS</shortName>
            <ecNumber evidence="21">4.2.3.4</ecNumber>
        </recommendedName>
    </domain>
</protein>
<evidence type="ECO:0000256" key="13">
    <source>
        <dbReference type="ARBA" id="ARBA00022840"/>
    </source>
</evidence>
<evidence type="ECO:0000313" key="24">
    <source>
        <dbReference type="EMBL" id="PWF21809.1"/>
    </source>
</evidence>
<feature type="binding site" evidence="21">
    <location>
        <begin position="334"/>
        <end position="335"/>
    </location>
    <ligand>
        <name>NAD(+)</name>
        <dbReference type="ChEBI" id="CHEBI:57540"/>
    </ligand>
</feature>
<dbReference type="PANTHER" id="PTHR43622">
    <property type="entry name" value="3-DEHYDROQUINATE SYNTHASE"/>
    <property type="match status" value="1"/>
</dbReference>
<comment type="function">
    <text evidence="20">Catalyzes the specific phosphorylation of the 3-hydroxyl group of shikimic acid using ATP as a cosubstrate.</text>
</comment>
<evidence type="ECO:0000256" key="17">
    <source>
        <dbReference type="ARBA" id="ARBA00023268"/>
    </source>
</evidence>
<dbReference type="Pfam" id="PF01761">
    <property type="entry name" value="DHQ_synthase"/>
    <property type="match status" value="1"/>
</dbReference>
<dbReference type="GO" id="GO:0005737">
    <property type="term" value="C:cytoplasm"/>
    <property type="evidence" value="ECO:0007669"/>
    <property type="project" value="UniProtKB-SubCell"/>
</dbReference>
<dbReference type="AlphaFoldDB" id="A0A2V1JYX2"/>
<gene>
    <name evidence="20" type="primary">aroK</name>
    <name evidence="21" type="synonym">aroB</name>
    <name evidence="24" type="ORF">DD235_13480</name>
</gene>
<comment type="pathway">
    <text evidence="5 20">Metabolic intermediate biosynthesis; chorismate biosynthesis; chorismate from D-erythrose 4-phosphate and phosphoenolpyruvate: step 5/7.</text>
</comment>
<dbReference type="Gene3D" id="3.40.50.300">
    <property type="entry name" value="P-loop containing nucleotide triphosphate hydrolases"/>
    <property type="match status" value="1"/>
</dbReference>
<feature type="binding site" evidence="21">
    <location>
        <position position="452"/>
    </location>
    <ligand>
        <name>Zn(2+)</name>
        <dbReference type="ChEBI" id="CHEBI:29105"/>
    </ligand>
</feature>
<dbReference type="SUPFAM" id="SSF52540">
    <property type="entry name" value="P-loop containing nucleoside triphosphate hydrolases"/>
    <property type="match status" value="1"/>
</dbReference>
<dbReference type="RefSeq" id="WP_109062625.1">
    <property type="nucleotide sequence ID" value="NZ_QETA01000006.1"/>
</dbReference>
<evidence type="ECO:0000256" key="8">
    <source>
        <dbReference type="ARBA" id="ARBA00022605"/>
    </source>
</evidence>
<dbReference type="Pfam" id="PF24621">
    <property type="entry name" value="DHQS_C"/>
    <property type="match status" value="1"/>
</dbReference>
<dbReference type="FunFam" id="3.40.50.1970:FF:000001">
    <property type="entry name" value="3-dehydroquinate synthase"/>
    <property type="match status" value="1"/>
</dbReference>
<feature type="binding site" evidence="20">
    <location>
        <begin position="34"/>
        <end position="39"/>
    </location>
    <ligand>
        <name>ATP</name>
        <dbReference type="ChEBI" id="CHEBI:30616"/>
    </ligand>
</feature>
<evidence type="ECO:0000256" key="4">
    <source>
        <dbReference type="ARBA" id="ARBA00004661"/>
    </source>
</evidence>
<comment type="cofactor">
    <cofactor evidence="21">
        <name>Co(2+)</name>
        <dbReference type="ChEBI" id="CHEBI:48828"/>
    </cofactor>
    <cofactor evidence="21">
        <name>Zn(2+)</name>
        <dbReference type="ChEBI" id="CHEBI:29105"/>
    </cofactor>
    <text evidence="21">Binds 1 divalent metal cation per subunit. Can use either Co(2+) or Zn(2+).</text>
</comment>
<dbReference type="InterPro" id="IPR023000">
    <property type="entry name" value="Shikimate_kinase_CS"/>
</dbReference>
<feature type="binding site" evidence="21">
    <location>
        <begin position="310"/>
        <end position="314"/>
    </location>
    <ligand>
        <name>NAD(+)</name>
        <dbReference type="ChEBI" id="CHEBI:57540"/>
    </ligand>
</feature>
<dbReference type="InterPro" id="IPR031322">
    <property type="entry name" value="Shikimate/glucono_kinase"/>
</dbReference>